<feature type="domain" description="Pseudouridine synthase I TruA alpha/beta" evidence="8">
    <location>
        <begin position="15"/>
        <end position="109"/>
    </location>
</feature>
<dbReference type="InterPro" id="IPR001406">
    <property type="entry name" value="PsdUridine_synth_TruA"/>
</dbReference>
<evidence type="ECO:0000256" key="1">
    <source>
        <dbReference type="ARBA" id="ARBA00009375"/>
    </source>
</evidence>
<comment type="function">
    <text evidence="4">Formation of pseudouridine at positions 38, 39 and 40 in the anticodon stem and loop of transfer RNAs.</text>
</comment>
<dbReference type="HAMAP" id="MF_00171">
    <property type="entry name" value="TruA"/>
    <property type="match status" value="1"/>
</dbReference>
<dbReference type="Gene3D" id="3.30.70.660">
    <property type="entry name" value="Pseudouridine synthase I, catalytic domain, C-terminal subdomain"/>
    <property type="match status" value="1"/>
</dbReference>
<accession>A0A1J0E9K9</accession>
<dbReference type="SUPFAM" id="SSF55120">
    <property type="entry name" value="Pseudouridine synthase"/>
    <property type="match status" value="1"/>
</dbReference>
<evidence type="ECO:0000313" key="9">
    <source>
        <dbReference type="EMBL" id="MBX6978918.1"/>
    </source>
</evidence>
<dbReference type="PANTHER" id="PTHR11142:SF0">
    <property type="entry name" value="TRNA PSEUDOURIDINE SYNTHASE-LIKE 1"/>
    <property type="match status" value="1"/>
</dbReference>
<proteinExistence type="inferred from homology"/>
<evidence type="ECO:0000256" key="5">
    <source>
        <dbReference type="PIRSR" id="PIRSR001430-1"/>
    </source>
</evidence>
<evidence type="ECO:0000256" key="4">
    <source>
        <dbReference type="HAMAP-Rule" id="MF_00171"/>
    </source>
</evidence>
<dbReference type="GO" id="GO:0003723">
    <property type="term" value="F:RNA binding"/>
    <property type="evidence" value="ECO:0007669"/>
    <property type="project" value="InterPro"/>
</dbReference>
<evidence type="ECO:0000256" key="3">
    <source>
        <dbReference type="ARBA" id="ARBA00023235"/>
    </source>
</evidence>
<comment type="catalytic activity">
    <reaction evidence="4 7">
        <text>uridine(38/39/40) in tRNA = pseudouridine(38/39/40) in tRNA</text>
        <dbReference type="Rhea" id="RHEA:22376"/>
        <dbReference type="Rhea" id="RHEA-COMP:10085"/>
        <dbReference type="Rhea" id="RHEA-COMP:10087"/>
        <dbReference type="ChEBI" id="CHEBI:65314"/>
        <dbReference type="ChEBI" id="CHEBI:65315"/>
        <dbReference type="EC" id="5.4.99.12"/>
    </reaction>
</comment>
<comment type="similarity">
    <text evidence="1 4 7">Belongs to the tRNA pseudouridine synthase TruA family.</text>
</comment>
<dbReference type="FunFam" id="3.30.70.580:FF:000001">
    <property type="entry name" value="tRNA pseudouridine synthase A"/>
    <property type="match status" value="1"/>
</dbReference>
<sequence length="271" mass="30603">MSEPTKLYRVALGVEYNGSRYFGWQRQQEVKSVQGCLEIALSKIAAEPINVFCAGRTDAGVHATGQVVHFETSANRKEAAWTMGANTHLPADIAVRWCKPVNDEFHARFSATARRYRYVIFNHRYRPAILSNGVTHFHYPLDEKRMHQAAQSLLGERDFTSFRAVQCQSKSPWRNVMHVNVSRHGHYVVVDIKANAFVHHMVRNIVGSLLEIGCGNQGVDWIQHLLELKDRTKAAATAKAEGLYLVSVDYPEQFALPQNVMGPLFLADELI</sequence>
<dbReference type="InterPro" id="IPR020095">
    <property type="entry name" value="PsdUridine_synth_TruA_C"/>
</dbReference>
<dbReference type="EMBL" id="SHDO01000001">
    <property type="protein sequence ID" value="MBX6978918.1"/>
    <property type="molecule type" value="Genomic_DNA"/>
</dbReference>
<dbReference type="RefSeq" id="WP_042844485.1">
    <property type="nucleotide sequence ID" value="NZ_ABEXNG020000016.1"/>
</dbReference>
<dbReference type="OrthoDB" id="9811823at2"/>
<dbReference type="AlphaFoldDB" id="A0A1J0E9K9"/>
<dbReference type="FunFam" id="3.30.70.660:FF:000001">
    <property type="entry name" value="tRNA pseudouridine synthase A"/>
    <property type="match status" value="1"/>
</dbReference>
<keyword evidence="2 4" id="KW-0819">tRNA processing</keyword>
<feature type="binding site" evidence="4 6">
    <location>
        <position position="116"/>
    </location>
    <ligand>
        <name>substrate</name>
    </ligand>
</feature>
<evidence type="ECO:0000256" key="6">
    <source>
        <dbReference type="PIRSR" id="PIRSR001430-2"/>
    </source>
</evidence>
<dbReference type="CDD" id="cd02570">
    <property type="entry name" value="PseudoU_synth_EcTruA"/>
    <property type="match status" value="1"/>
</dbReference>
<feature type="domain" description="Pseudouridine synthase I TruA alpha/beta" evidence="8">
    <location>
        <begin position="149"/>
        <end position="251"/>
    </location>
</feature>
<evidence type="ECO:0000259" key="8">
    <source>
        <dbReference type="Pfam" id="PF01416"/>
    </source>
</evidence>
<organism evidence="9 10">
    <name type="scientific">Providencia rettgeri</name>
    <dbReference type="NCBI Taxonomy" id="587"/>
    <lineage>
        <taxon>Bacteria</taxon>
        <taxon>Pseudomonadati</taxon>
        <taxon>Pseudomonadota</taxon>
        <taxon>Gammaproteobacteria</taxon>
        <taxon>Enterobacterales</taxon>
        <taxon>Morganellaceae</taxon>
        <taxon>Providencia</taxon>
    </lineage>
</organism>
<dbReference type="Gene3D" id="3.30.70.580">
    <property type="entry name" value="Pseudouridine synthase I, catalytic domain, N-terminal subdomain"/>
    <property type="match status" value="1"/>
</dbReference>
<protein>
    <recommendedName>
        <fullName evidence="4">tRNA pseudouridine synthase A</fullName>
        <ecNumber evidence="4">5.4.99.12</ecNumber>
    </recommendedName>
    <alternativeName>
        <fullName evidence="4">tRNA pseudouridine(38-40) synthase</fullName>
    </alternativeName>
    <alternativeName>
        <fullName evidence="4">tRNA pseudouridylate synthase I</fullName>
    </alternativeName>
    <alternativeName>
        <fullName evidence="4">tRNA-uridine isomerase I</fullName>
    </alternativeName>
</protein>
<dbReference type="KEGG" id="prg:RB151_026970"/>
<comment type="subunit">
    <text evidence="4">Homodimer.</text>
</comment>
<dbReference type="NCBIfam" id="TIGR00071">
    <property type="entry name" value="hisT_truA"/>
    <property type="match status" value="1"/>
</dbReference>
<dbReference type="EC" id="5.4.99.12" evidence="4"/>
<dbReference type="PIRSF" id="PIRSF001430">
    <property type="entry name" value="tRNA_psdUrid_synth"/>
    <property type="match status" value="1"/>
</dbReference>
<dbReference type="PANTHER" id="PTHR11142">
    <property type="entry name" value="PSEUDOURIDYLATE SYNTHASE"/>
    <property type="match status" value="1"/>
</dbReference>
<evidence type="ECO:0000256" key="7">
    <source>
        <dbReference type="RuleBase" id="RU003792"/>
    </source>
</evidence>
<dbReference type="Pfam" id="PF01416">
    <property type="entry name" value="PseudoU_synth_1"/>
    <property type="match status" value="2"/>
</dbReference>
<comment type="caution">
    <text evidence="4">Lacks conserved residue(s) required for the propagation of feature annotation.</text>
</comment>
<reference evidence="9" key="1">
    <citation type="submission" date="2019-02" db="EMBL/GenBank/DDBJ databases">
        <title>Genomic characterization of isolates from hospital effluents in KZN, South Africa.</title>
        <authorList>
            <person name="Ntshobeni N."/>
            <person name="Allam M."/>
            <person name="Ismail A."/>
            <person name="Amoako D."/>
            <person name="Essack S."/>
            <person name="Chenia H."/>
        </authorList>
    </citation>
    <scope>NUCLEOTIDE SEQUENCE</scope>
    <source>
        <strain evidence="9">AFE97_S1</strain>
    </source>
</reference>
<gene>
    <name evidence="4 9" type="primary">truA</name>
    <name evidence="9" type="ORF">EX242_01325</name>
</gene>
<name>A0A1J0E9K9_PRORE</name>
<dbReference type="InterPro" id="IPR020094">
    <property type="entry name" value="TruA/RsuA/RluB/E/F_N"/>
</dbReference>
<dbReference type="GO" id="GO:0160147">
    <property type="term" value="F:tRNA pseudouridine(38-40) synthase activity"/>
    <property type="evidence" value="ECO:0007669"/>
    <property type="project" value="UniProtKB-EC"/>
</dbReference>
<evidence type="ECO:0000313" key="10">
    <source>
        <dbReference type="Proteomes" id="UP000824410"/>
    </source>
</evidence>
<dbReference type="GO" id="GO:0031119">
    <property type="term" value="P:tRNA pseudouridine synthesis"/>
    <property type="evidence" value="ECO:0007669"/>
    <property type="project" value="UniProtKB-UniRule"/>
</dbReference>
<evidence type="ECO:0000256" key="2">
    <source>
        <dbReference type="ARBA" id="ARBA00022694"/>
    </source>
</evidence>
<dbReference type="InterPro" id="IPR020097">
    <property type="entry name" value="PsdUridine_synth_TruA_a/b_dom"/>
</dbReference>
<keyword evidence="3 4" id="KW-0413">Isomerase</keyword>
<dbReference type="InterPro" id="IPR020103">
    <property type="entry name" value="PsdUridine_synth_cat_dom_sf"/>
</dbReference>
<dbReference type="Proteomes" id="UP000824410">
    <property type="component" value="Unassembled WGS sequence"/>
</dbReference>
<comment type="caution">
    <text evidence="9">The sequence shown here is derived from an EMBL/GenBank/DDBJ whole genome shotgun (WGS) entry which is preliminary data.</text>
</comment>
<feature type="active site" description="Nucleophile" evidence="4 5">
    <location>
        <position position="58"/>
    </location>
</feature>